<protein>
    <submittedName>
        <fullName evidence="1">Fimbrial protein</fullName>
    </submittedName>
</protein>
<dbReference type="AlphaFoldDB" id="A0A9W4EVK9"/>
<gene>
    <name evidence="1" type="ORF">KNN_04532</name>
</gene>
<reference evidence="1 2" key="1">
    <citation type="submission" date="2015-05" db="EMBL/GenBank/DDBJ databases">
        <title>Whole genome sequence of Bacillus thuringiensis serovar tolworthi Pasteur Institute Standard strain.</title>
        <authorList>
            <person name="Kanda K."/>
            <person name="Nakashima K."/>
            <person name="Nagano Y."/>
        </authorList>
    </citation>
    <scope>NUCLEOTIDE SEQUENCE [LARGE SCALE GENOMIC DNA]</scope>
    <source>
        <strain evidence="1 2">Pasteur Institute Standard strain</strain>
    </source>
</reference>
<accession>A0A9W4EVK9</accession>
<organism evidence="1 2">
    <name type="scientific">Bacillus thuringiensis subsp. tolworthi</name>
    <dbReference type="NCBI Taxonomy" id="1442"/>
    <lineage>
        <taxon>Bacteria</taxon>
        <taxon>Bacillati</taxon>
        <taxon>Bacillota</taxon>
        <taxon>Bacilli</taxon>
        <taxon>Bacillales</taxon>
        <taxon>Bacillaceae</taxon>
        <taxon>Bacillus</taxon>
        <taxon>Bacillus cereus group</taxon>
    </lineage>
</organism>
<proteinExistence type="predicted"/>
<dbReference type="EMBL" id="AP014864">
    <property type="protein sequence ID" value="BAR85376.1"/>
    <property type="molecule type" value="Genomic_DNA"/>
</dbReference>
<dbReference type="Proteomes" id="UP000055316">
    <property type="component" value="Chromosome"/>
</dbReference>
<name>A0A9W4EVK9_BACTO</name>
<evidence type="ECO:0000313" key="1">
    <source>
        <dbReference type="EMBL" id="BAR85376.1"/>
    </source>
</evidence>
<evidence type="ECO:0000313" key="2">
    <source>
        <dbReference type="Proteomes" id="UP000055316"/>
    </source>
</evidence>
<sequence length="61" mass="6884">MIPIKEIIQSKKAFTDTTNEAIVTCNGEQIIKISIQAPNFHRIGSFFIKKVTMIHPIQATK</sequence>